<sequence length="196" mass="23104">MASNRKQETSEKIITVAIDLFSKNGYNGVTTEEIAREAGFSEKTLFRHFQSKQNLLEKAIDRYHYGEEMRSIFESKLVWSLKEDLELISKNYHRIMHQNRKLLKMLMKIGENVPGLHQYSHRHPELLKEFLTNYFEEMKNRKKIIPIDAEKMAITFLYMNFGFAHGRMNGDSAFMEEEFDKLLNDSVVLFTRGLTP</sequence>
<dbReference type="PANTHER" id="PTHR30055">
    <property type="entry name" value="HTH-TYPE TRANSCRIPTIONAL REGULATOR RUTR"/>
    <property type="match status" value="1"/>
</dbReference>
<evidence type="ECO:0000313" key="4">
    <source>
        <dbReference type="EMBL" id="PKR85364.1"/>
    </source>
</evidence>
<dbReference type="InterPro" id="IPR009057">
    <property type="entry name" value="Homeodomain-like_sf"/>
</dbReference>
<dbReference type="SUPFAM" id="SSF46689">
    <property type="entry name" value="Homeodomain-like"/>
    <property type="match status" value="1"/>
</dbReference>
<dbReference type="Proteomes" id="UP000233440">
    <property type="component" value="Unassembled WGS sequence"/>
</dbReference>
<dbReference type="EMBL" id="PIQO01000005">
    <property type="protein sequence ID" value="PKR85364.1"/>
    <property type="molecule type" value="Genomic_DNA"/>
</dbReference>
<dbReference type="AlphaFoldDB" id="A0A2N3LLD3"/>
<name>A0A2N3LLD3_9BACI</name>
<evidence type="ECO:0000256" key="1">
    <source>
        <dbReference type="ARBA" id="ARBA00023125"/>
    </source>
</evidence>
<reference evidence="4 5" key="1">
    <citation type="submission" date="2017-11" db="EMBL/GenBank/DDBJ databases">
        <title>Bacillus camelliae sp. nov., isolated from pu'er tea.</title>
        <authorList>
            <person name="Niu L."/>
        </authorList>
    </citation>
    <scope>NUCLEOTIDE SEQUENCE [LARGE SCALE GENOMIC DNA]</scope>
    <source>
        <strain evidence="4 5">7578-1</strain>
    </source>
</reference>
<dbReference type="InterPro" id="IPR001647">
    <property type="entry name" value="HTH_TetR"/>
</dbReference>
<dbReference type="RefSeq" id="WP_101353919.1">
    <property type="nucleotide sequence ID" value="NZ_PIQO01000005.1"/>
</dbReference>
<dbReference type="PRINTS" id="PR00455">
    <property type="entry name" value="HTHTETR"/>
</dbReference>
<gene>
    <name evidence="4" type="ORF">CWO92_09235</name>
</gene>
<dbReference type="OrthoDB" id="277085at2"/>
<dbReference type="PROSITE" id="PS50977">
    <property type="entry name" value="HTH_TETR_2"/>
    <property type="match status" value="1"/>
</dbReference>
<evidence type="ECO:0000313" key="5">
    <source>
        <dbReference type="Proteomes" id="UP000233440"/>
    </source>
</evidence>
<accession>A0A2N3LLD3</accession>
<dbReference type="Pfam" id="PF00440">
    <property type="entry name" value="TetR_N"/>
    <property type="match status" value="1"/>
</dbReference>
<evidence type="ECO:0000259" key="3">
    <source>
        <dbReference type="PROSITE" id="PS50977"/>
    </source>
</evidence>
<dbReference type="GO" id="GO:0000976">
    <property type="term" value="F:transcription cis-regulatory region binding"/>
    <property type="evidence" value="ECO:0007669"/>
    <property type="project" value="TreeGrafter"/>
</dbReference>
<organism evidence="4 5">
    <name type="scientific">Heyndrickxia camelliae</name>
    <dbReference type="NCBI Taxonomy" id="1707093"/>
    <lineage>
        <taxon>Bacteria</taxon>
        <taxon>Bacillati</taxon>
        <taxon>Bacillota</taxon>
        <taxon>Bacilli</taxon>
        <taxon>Bacillales</taxon>
        <taxon>Bacillaceae</taxon>
        <taxon>Heyndrickxia</taxon>
    </lineage>
</organism>
<feature type="DNA-binding region" description="H-T-H motif" evidence="2">
    <location>
        <begin position="30"/>
        <end position="49"/>
    </location>
</feature>
<dbReference type="GO" id="GO:0003700">
    <property type="term" value="F:DNA-binding transcription factor activity"/>
    <property type="evidence" value="ECO:0007669"/>
    <property type="project" value="TreeGrafter"/>
</dbReference>
<keyword evidence="5" id="KW-1185">Reference proteome</keyword>
<dbReference type="PANTHER" id="PTHR30055:SF226">
    <property type="entry name" value="HTH-TYPE TRANSCRIPTIONAL REGULATOR PKSA"/>
    <property type="match status" value="1"/>
</dbReference>
<keyword evidence="1 2" id="KW-0238">DNA-binding</keyword>
<feature type="domain" description="HTH tetR-type" evidence="3">
    <location>
        <begin position="7"/>
        <end position="67"/>
    </location>
</feature>
<protein>
    <submittedName>
        <fullName evidence="4">TetR/AcrR family transcriptional regulator</fullName>
    </submittedName>
</protein>
<dbReference type="InterPro" id="IPR050109">
    <property type="entry name" value="HTH-type_TetR-like_transc_reg"/>
</dbReference>
<dbReference type="Gene3D" id="1.10.357.10">
    <property type="entry name" value="Tetracycline Repressor, domain 2"/>
    <property type="match status" value="1"/>
</dbReference>
<evidence type="ECO:0000256" key="2">
    <source>
        <dbReference type="PROSITE-ProRule" id="PRU00335"/>
    </source>
</evidence>
<comment type="caution">
    <text evidence="4">The sequence shown here is derived from an EMBL/GenBank/DDBJ whole genome shotgun (WGS) entry which is preliminary data.</text>
</comment>
<proteinExistence type="predicted"/>